<evidence type="ECO:0000313" key="2">
    <source>
        <dbReference type="EMBL" id="CAG8669130.1"/>
    </source>
</evidence>
<protein>
    <submittedName>
        <fullName evidence="2">10663_t:CDS:1</fullName>
    </submittedName>
</protein>
<dbReference type="EMBL" id="CAJVPQ010005379">
    <property type="protein sequence ID" value="CAG8669130.1"/>
    <property type="molecule type" value="Genomic_DNA"/>
</dbReference>
<name>A0A9N9E9Z3_9GLOM</name>
<proteinExistence type="predicted"/>
<evidence type="ECO:0000313" key="3">
    <source>
        <dbReference type="Proteomes" id="UP000789570"/>
    </source>
</evidence>
<dbReference type="Proteomes" id="UP000789570">
    <property type="component" value="Unassembled WGS sequence"/>
</dbReference>
<comment type="caution">
    <text evidence="2">The sequence shown here is derived from an EMBL/GenBank/DDBJ whole genome shotgun (WGS) entry which is preliminary data.</text>
</comment>
<feature type="compositionally biased region" description="Low complexity" evidence="1">
    <location>
        <begin position="8"/>
        <end position="25"/>
    </location>
</feature>
<reference evidence="2" key="1">
    <citation type="submission" date="2021-06" db="EMBL/GenBank/DDBJ databases">
        <authorList>
            <person name="Kallberg Y."/>
            <person name="Tangrot J."/>
            <person name="Rosling A."/>
        </authorList>
    </citation>
    <scope>NUCLEOTIDE SEQUENCE</scope>
    <source>
        <strain evidence="2">UK204</strain>
    </source>
</reference>
<gene>
    <name evidence="2" type="ORF">FCALED_LOCUS11931</name>
</gene>
<dbReference type="AlphaFoldDB" id="A0A9N9E9Z3"/>
<feature type="region of interest" description="Disordered" evidence="1">
    <location>
        <begin position="1"/>
        <end position="27"/>
    </location>
</feature>
<accession>A0A9N9E9Z3</accession>
<organism evidence="2 3">
    <name type="scientific">Funneliformis caledonium</name>
    <dbReference type="NCBI Taxonomy" id="1117310"/>
    <lineage>
        <taxon>Eukaryota</taxon>
        <taxon>Fungi</taxon>
        <taxon>Fungi incertae sedis</taxon>
        <taxon>Mucoromycota</taxon>
        <taxon>Glomeromycotina</taxon>
        <taxon>Glomeromycetes</taxon>
        <taxon>Glomerales</taxon>
        <taxon>Glomeraceae</taxon>
        <taxon>Funneliformis</taxon>
    </lineage>
</organism>
<sequence>MEDKEVISQASSESETENENLNHSSRMFKDIQQWIPLNEAYGR</sequence>
<evidence type="ECO:0000256" key="1">
    <source>
        <dbReference type="SAM" id="MobiDB-lite"/>
    </source>
</evidence>
<keyword evidence="3" id="KW-1185">Reference proteome</keyword>